<gene>
    <name evidence="4" type="ORF">HNAJ_LOCUS4953</name>
</gene>
<sequence>MAEPQQTLYEAITRNDIDSVRIQLANDVNPNIFPYNPTITPLILAVSLKLHDIVNELLMNGADVNGIDEFGRTALHFGVDNNDEASVSILISHNCNLEKYDNDGLTPLTLAVEQNNFQMVRYLVAHGSVVYKYVELPELPPLAYAAYFGHLDILQFLMNVEETDREKKKWNVNLAFCSAIKNGHNETAKFLIDNGASISRLHENWLSPLDTAIMGRNDHMVSYLLSNNVSVSDTNRHGFTPLMTSIIYDNPSAAAQLLCYGADPDALVTGYRTTGEQVAMDMRRVEISQIIFSWKYEFVPSLFGW</sequence>
<reference evidence="6" key="1">
    <citation type="submission" date="2017-02" db="UniProtKB">
        <authorList>
            <consortium name="WormBaseParasite"/>
        </authorList>
    </citation>
    <scope>IDENTIFICATION</scope>
</reference>
<feature type="repeat" description="ANK" evidence="3">
    <location>
        <begin position="103"/>
        <end position="128"/>
    </location>
</feature>
<feature type="repeat" description="ANK" evidence="3">
    <location>
        <begin position="70"/>
        <end position="102"/>
    </location>
</feature>
<evidence type="ECO:0000256" key="3">
    <source>
        <dbReference type="PROSITE-ProRule" id="PRU00023"/>
    </source>
</evidence>
<dbReference type="Pfam" id="PF12796">
    <property type="entry name" value="Ank_2"/>
    <property type="match status" value="2"/>
</dbReference>
<keyword evidence="1" id="KW-0677">Repeat</keyword>
<dbReference type="PANTHER" id="PTHR24198:SF165">
    <property type="entry name" value="ANKYRIN REPEAT-CONTAINING PROTEIN-RELATED"/>
    <property type="match status" value="1"/>
</dbReference>
<organism evidence="6">
    <name type="scientific">Rodentolepis nana</name>
    <name type="common">Dwarf tapeworm</name>
    <name type="synonym">Hymenolepis nana</name>
    <dbReference type="NCBI Taxonomy" id="102285"/>
    <lineage>
        <taxon>Eukaryota</taxon>
        <taxon>Metazoa</taxon>
        <taxon>Spiralia</taxon>
        <taxon>Lophotrochozoa</taxon>
        <taxon>Platyhelminthes</taxon>
        <taxon>Cestoda</taxon>
        <taxon>Eucestoda</taxon>
        <taxon>Cyclophyllidea</taxon>
        <taxon>Hymenolepididae</taxon>
        <taxon>Rodentolepis</taxon>
    </lineage>
</organism>
<keyword evidence="2 3" id="KW-0040">ANK repeat</keyword>
<dbReference type="Gene3D" id="1.25.40.20">
    <property type="entry name" value="Ankyrin repeat-containing domain"/>
    <property type="match status" value="2"/>
</dbReference>
<dbReference type="SUPFAM" id="SSF48403">
    <property type="entry name" value="Ankyrin repeat"/>
    <property type="match status" value="1"/>
</dbReference>
<dbReference type="STRING" id="102285.A0A0R3TD13"/>
<evidence type="ECO:0000313" key="6">
    <source>
        <dbReference type="WBParaSite" id="HNAJ_0000495201-mRNA-1"/>
    </source>
</evidence>
<dbReference type="PANTHER" id="PTHR24198">
    <property type="entry name" value="ANKYRIN REPEAT AND PROTEIN KINASE DOMAIN-CONTAINING PROTEIN"/>
    <property type="match status" value="1"/>
</dbReference>
<name>A0A0R3TD13_RODNA</name>
<dbReference type="SMART" id="SM00248">
    <property type="entry name" value="ANK"/>
    <property type="match status" value="7"/>
</dbReference>
<dbReference type="PROSITE" id="PS50088">
    <property type="entry name" value="ANK_REPEAT"/>
    <property type="match status" value="3"/>
</dbReference>
<evidence type="ECO:0000313" key="4">
    <source>
        <dbReference type="EMBL" id="VDO00813.1"/>
    </source>
</evidence>
<dbReference type="InterPro" id="IPR002110">
    <property type="entry name" value="Ankyrin_rpt"/>
</dbReference>
<evidence type="ECO:0000313" key="5">
    <source>
        <dbReference type="Proteomes" id="UP000278807"/>
    </source>
</evidence>
<dbReference type="WBParaSite" id="HNAJ_0000495201-mRNA-1">
    <property type="protein sequence ID" value="HNAJ_0000495201-mRNA-1"/>
    <property type="gene ID" value="HNAJ_0000495201"/>
</dbReference>
<protein>
    <submittedName>
        <fullName evidence="6">ANK_REP_REGION domain-containing protein</fullName>
    </submittedName>
</protein>
<keyword evidence="5" id="KW-1185">Reference proteome</keyword>
<dbReference type="OrthoDB" id="6154527at2759"/>
<dbReference type="EMBL" id="UZAE01003864">
    <property type="protein sequence ID" value="VDO00813.1"/>
    <property type="molecule type" value="Genomic_DNA"/>
</dbReference>
<proteinExistence type="predicted"/>
<evidence type="ECO:0000256" key="1">
    <source>
        <dbReference type="ARBA" id="ARBA00022737"/>
    </source>
</evidence>
<feature type="repeat" description="ANK" evidence="3">
    <location>
        <begin position="37"/>
        <end position="69"/>
    </location>
</feature>
<dbReference type="Proteomes" id="UP000278807">
    <property type="component" value="Unassembled WGS sequence"/>
</dbReference>
<reference evidence="4 5" key="2">
    <citation type="submission" date="2018-11" db="EMBL/GenBank/DDBJ databases">
        <authorList>
            <consortium name="Pathogen Informatics"/>
        </authorList>
    </citation>
    <scope>NUCLEOTIDE SEQUENCE [LARGE SCALE GENOMIC DNA]</scope>
</reference>
<dbReference type="InterPro" id="IPR036770">
    <property type="entry name" value="Ankyrin_rpt-contain_sf"/>
</dbReference>
<accession>A0A0R3TD13</accession>
<evidence type="ECO:0000256" key="2">
    <source>
        <dbReference type="ARBA" id="ARBA00023043"/>
    </source>
</evidence>
<dbReference type="PROSITE" id="PS50297">
    <property type="entry name" value="ANK_REP_REGION"/>
    <property type="match status" value="1"/>
</dbReference>
<dbReference type="AlphaFoldDB" id="A0A0R3TD13"/>